<dbReference type="KEGG" id="lby:Lbys_2628"/>
<dbReference type="Pfam" id="PF13715">
    <property type="entry name" value="CarbopepD_reg_2"/>
    <property type="match status" value="1"/>
</dbReference>
<feature type="signal peptide" evidence="9">
    <location>
        <begin position="1"/>
        <end position="22"/>
    </location>
</feature>
<evidence type="ECO:0000313" key="11">
    <source>
        <dbReference type="EMBL" id="ADQ18290.1"/>
    </source>
</evidence>
<dbReference type="GO" id="GO:0015344">
    <property type="term" value="F:siderophore uptake transmembrane transporter activity"/>
    <property type="evidence" value="ECO:0007669"/>
    <property type="project" value="TreeGrafter"/>
</dbReference>
<evidence type="ECO:0000256" key="2">
    <source>
        <dbReference type="ARBA" id="ARBA00022448"/>
    </source>
</evidence>
<feature type="chain" id="PRO_5003187064" evidence="9">
    <location>
        <begin position="23"/>
        <end position="989"/>
    </location>
</feature>
<dbReference type="Pfam" id="PF07715">
    <property type="entry name" value="Plug"/>
    <property type="match status" value="1"/>
</dbReference>
<dbReference type="NCBIfam" id="TIGR04057">
    <property type="entry name" value="SusC_RagA_signa"/>
    <property type="match status" value="1"/>
</dbReference>
<comment type="subcellular location">
    <subcellularLocation>
        <location evidence="1 8">Cell outer membrane</location>
        <topology evidence="1 8">Multi-pass membrane protein</topology>
    </subcellularLocation>
</comment>
<keyword evidence="3 8" id="KW-1134">Transmembrane beta strand</keyword>
<dbReference type="Proteomes" id="UP000007435">
    <property type="component" value="Chromosome"/>
</dbReference>
<dbReference type="EMBL" id="CP002305">
    <property type="protein sequence ID" value="ADQ18290.1"/>
    <property type="molecule type" value="Genomic_DNA"/>
</dbReference>
<evidence type="ECO:0000259" key="10">
    <source>
        <dbReference type="Pfam" id="PF07715"/>
    </source>
</evidence>
<evidence type="ECO:0000256" key="6">
    <source>
        <dbReference type="ARBA" id="ARBA00023136"/>
    </source>
</evidence>
<dbReference type="InterPro" id="IPR036942">
    <property type="entry name" value="Beta-barrel_TonB_sf"/>
</dbReference>
<protein>
    <submittedName>
        <fullName evidence="11">TonB-dependent receptor plug</fullName>
    </submittedName>
</protein>
<dbReference type="InterPro" id="IPR037066">
    <property type="entry name" value="Plug_dom_sf"/>
</dbReference>
<proteinExistence type="inferred from homology"/>
<keyword evidence="7 8" id="KW-0998">Cell outer membrane</keyword>
<organism evidence="11 12">
    <name type="scientific">Leadbetterella byssophila (strain DSM 17132 / JCM 16389 / KACC 11308 / NBRC 106382 / 4M15)</name>
    <dbReference type="NCBI Taxonomy" id="649349"/>
    <lineage>
        <taxon>Bacteria</taxon>
        <taxon>Pseudomonadati</taxon>
        <taxon>Bacteroidota</taxon>
        <taxon>Cytophagia</taxon>
        <taxon>Cytophagales</taxon>
        <taxon>Leadbetterellaceae</taxon>
        <taxon>Leadbetterella</taxon>
    </lineage>
</organism>
<dbReference type="PANTHER" id="PTHR30069">
    <property type="entry name" value="TONB-DEPENDENT OUTER MEMBRANE RECEPTOR"/>
    <property type="match status" value="1"/>
</dbReference>
<evidence type="ECO:0000256" key="4">
    <source>
        <dbReference type="ARBA" id="ARBA00022692"/>
    </source>
</evidence>
<evidence type="ECO:0000256" key="9">
    <source>
        <dbReference type="SAM" id="SignalP"/>
    </source>
</evidence>
<accession>E4RZP7</accession>
<evidence type="ECO:0000256" key="7">
    <source>
        <dbReference type="ARBA" id="ARBA00023237"/>
    </source>
</evidence>
<dbReference type="eggNOG" id="COG4206">
    <property type="taxonomic scope" value="Bacteria"/>
</dbReference>
<evidence type="ECO:0000256" key="8">
    <source>
        <dbReference type="PROSITE-ProRule" id="PRU01360"/>
    </source>
</evidence>
<dbReference type="InterPro" id="IPR023997">
    <property type="entry name" value="TonB-dep_OMP_SusC/RagA_CS"/>
</dbReference>
<dbReference type="HOGENOM" id="CLU_004317_0_1_10"/>
<evidence type="ECO:0000313" key="12">
    <source>
        <dbReference type="Proteomes" id="UP000007435"/>
    </source>
</evidence>
<keyword evidence="6 8" id="KW-0472">Membrane</keyword>
<dbReference type="AlphaFoldDB" id="E4RZP7"/>
<sequence length="989" mass="107097">MMKHYLRLVVLLLLVGSGQAFAQYTVTGTVKDGKTGEPIIGANVYLKENPTKGTLTDADGKFSLGVPTNQEATLEIKFLGYFLQAIPVSPSQTSVSVSLKEDITNLEEIVVSGLASSVKRSNLANAVTSVSAKELTGTTTIQTTDGALYGKVVGANIRSSGGAPGGGISIQLRGISSLVGASQPLIILDGVYINNASQRTGRATLTGAGASNQDDGANRLADINPADIENIEILKGPSAAAIYGTRANAGVVIITTKKGSSGKTKISFSQDIGFANPLRLLGVDDWSEAKINEFFPEARRAIELERYRKAVQTNTFIDYEDYFYNNKALLSNTRLSLTGGTDKTKFYISGNIADENGTIRNTGFERYSLRTNIDHKINSWLTLGVSSNYIKTNTDRGFTGNQNNSGASIGYSIAYVPNYFDLRANPDGSYPDNPYFAENPVALTDKATNNSTVNRFVQAFNLGIDIFKTEKSFLKASIVGGLDYVQNTTLIHMPEDLQYQRAQANPGDVLWGKQESTNTNFQASLVYNWNVGNVNFNSSGGIVRLDFKDNVLFNRSRGLTPGQINLSQGTVQSIDQQFFQNVQEAGLFLQQEANYLDKVIGTVGIRWDKSSLNADHTQFYAFPRASLAVNLAKFGDWGGRTINLLKPRIAYGETAGPVSFGATFTSLGGANIGGLLGSVVGNTIGNNAIRPESASELEMGIDAGLFDSRVLLEASYYIKNTKNNLQNLSLSPSTGVTSISSNEAELQNKGIELSLSGTPVELTNIKWNTRIMYWQNRVKMTKLGIPTYIAGAFGSSLGTFLYSEGYSPTTIVGTPAVPNSPSTGNFTVLGNSLPKFTMSWSNNLNIYKNLDFSFLFEWKKGGDNINLSHYLLNGGGTAVGWMDDKNGNGVIDAREPTTASAWVQDASYVKLREIGLYYTLPKSFTSSILNGSIEKIRIGSSVNNALLFTKYNGYDPETSTFGAQSVANNVDINPYPTQRRVFFHLTLDF</sequence>
<dbReference type="GO" id="GO:0044718">
    <property type="term" value="P:siderophore transmembrane transport"/>
    <property type="evidence" value="ECO:0007669"/>
    <property type="project" value="TreeGrafter"/>
</dbReference>
<dbReference type="eggNOG" id="COG4771">
    <property type="taxonomic scope" value="Bacteria"/>
</dbReference>
<reference key="1">
    <citation type="submission" date="2010-11" db="EMBL/GenBank/DDBJ databases">
        <title>The complete genome of Leadbetterella byssophila DSM 17132.</title>
        <authorList>
            <consortium name="US DOE Joint Genome Institute (JGI-PGF)"/>
            <person name="Lucas S."/>
            <person name="Copeland A."/>
            <person name="Lapidus A."/>
            <person name="Glavina del Rio T."/>
            <person name="Dalin E."/>
            <person name="Tice H."/>
            <person name="Bruce D."/>
            <person name="Goodwin L."/>
            <person name="Pitluck S."/>
            <person name="Kyrpides N."/>
            <person name="Mavromatis K."/>
            <person name="Ivanova N."/>
            <person name="Teshima H."/>
            <person name="Brettin T."/>
            <person name="Detter J.C."/>
            <person name="Han C."/>
            <person name="Tapia R."/>
            <person name="Land M."/>
            <person name="Hauser L."/>
            <person name="Markowitz V."/>
            <person name="Cheng J.-F."/>
            <person name="Hugenholtz P."/>
            <person name="Woyke T."/>
            <person name="Wu D."/>
            <person name="Tindall B."/>
            <person name="Pomrenke H.G."/>
            <person name="Brambilla E."/>
            <person name="Klenk H.-P."/>
            <person name="Eisen J.A."/>
        </authorList>
    </citation>
    <scope>NUCLEOTIDE SEQUENCE [LARGE SCALE GENOMIC DNA]</scope>
    <source>
        <strain>DSM 17132</strain>
    </source>
</reference>
<keyword evidence="4 8" id="KW-0812">Transmembrane</keyword>
<dbReference type="Gene3D" id="2.60.40.1120">
    <property type="entry name" value="Carboxypeptidase-like, regulatory domain"/>
    <property type="match status" value="1"/>
</dbReference>
<evidence type="ECO:0000256" key="5">
    <source>
        <dbReference type="ARBA" id="ARBA00022729"/>
    </source>
</evidence>
<dbReference type="NCBIfam" id="TIGR04056">
    <property type="entry name" value="OMP_RagA_SusC"/>
    <property type="match status" value="1"/>
</dbReference>
<dbReference type="SUPFAM" id="SSF49464">
    <property type="entry name" value="Carboxypeptidase regulatory domain-like"/>
    <property type="match status" value="1"/>
</dbReference>
<comment type="similarity">
    <text evidence="8">Belongs to the TonB-dependent receptor family.</text>
</comment>
<dbReference type="SUPFAM" id="SSF56935">
    <property type="entry name" value="Porins"/>
    <property type="match status" value="1"/>
</dbReference>
<dbReference type="InterPro" id="IPR023996">
    <property type="entry name" value="TonB-dep_OMP_SusC/RagA"/>
</dbReference>
<dbReference type="RefSeq" id="WP_013409327.1">
    <property type="nucleotide sequence ID" value="NC_014655.1"/>
</dbReference>
<dbReference type="STRING" id="649349.Lbys_2628"/>
<feature type="domain" description="TonB-dependent receptor plug" evidence="10">
    <location>
        <begin position="121"/>
        <end position="251"/>
    </location>
</feature>
<dbReference type="InterPro" id="IPR012910">
    <property type="entry name" value="Plug_dom"/>
</dbReference>
<evidence type="ECO:0000256" key="1">
    <source>
        <dbReference type="ARBA" id="ARBA00004571"/>
    </source>
</evidence>
<dbReference type="Gene3D" id="2.40.170.20">
    <property type="entry name" value="TonB-dependent receptor, beta-barrel domain"/>
    <property type="match status" value="1"/>
</dbReference>
<dbReference type="InterPro" id="IPR008969">
    <property type="entry name" value="CarboxyPept-like_regulatory"/>
</dbReference>
<dbReference type="GO" id="GO:0009279">
    <property type="term" value="C:cell outer membrane"/>
    <property type="evidence" value="ECO:0007669"/>
    <property type="project" value="UniProtKB-SubCell"/>
</dbReference>
<reference evidence="11 12" key="2">
    <citation type="journal article" date="2011" name="Stand. Genomic Sci.">
        <title>Complete genome sequence of Leadbetterella byssophila type strain (4M15).</title>
        <authorList>
            <person name="Abt B."/>
            <person name="Teshima H."/>
            <person name="Lucas S."/>
            <person name="Lapidus A."/>
            <person name="Del Rio T.G."/>
            <person name="Nolan M."/>
            <person name="Tice H."/>
            <person name="Cheng J.F."/>
            <person name="Pitluck S."/>
            <person name="Liolios K."/>
            <person name="Pagani I."/>
            <person name="Ivanova N."/>
            <person name="Mavromatis K."/>
            <person name="Pati A."/>
            <person name="Tapia R."/>
            <person name="Han C."/>
            <person name="Goodwin L."/>
            <person name="Chen A."/>
            <person name="Palaniappan K."/>
            <person name="Land M."/>
            <person name="Hauser L."/>
            <person name="Chang Y.J."/>
            <person name="Jeffries C.D."/>
            <person name="Rohde M."/>
            <person name="Goker M."/>
            <person name="Tindall B.J."/>
            <person name="Detter J.C."/>
            <person name="Woyke T."/>
            <person name="Bristow J."/>
            <person name="Eisen J.A."/>
            <person name="Markowitz V."/>
            <person name="Hugenholtz P."/>
            <person name="Klenk H.P."/>
            <person name="Kyrpides N.C."/>
        </authorList>
    </citation>
    <scope>NUCLEOTIDE SEQUENCE [LARGE SCALE GENOMIC DNA]</scope>
    <source>
        <strain evidence="12">DSM 17132 / JCM 16389 / KACC 11308 / NBRC 106382 / 4M15</strain>
    </source>
</reference>
<keyword evidence="12" id="KW-1185">Reference proteome</keyword>
<name>E4RZP7_LEAB4</name>
<dbReference type="PROSITE" id="PS52016">
    <property type="entry name" value="TONB_DEPENDENT_REC_3"/>
    <property type="match status" value="1"/>
</dbReference>
<keyword evidence="11" id="KW-0675">Receptor</keyword>
<evidence type="ECO:0000256" key="3">
    <source>
        <dbReference type="ARBA" id="ARBA00022452"/>
    </source>
</evidence>
<dbReference type="Gene3D" id="2.170.130.10">
    <property type="entry name" value="TonB-dependent receptor, plug domain"/>
    <property type="match status" value="1"/>
</dbReference>
<keyword evidence="5 9" id="KW-0732">Signal</keyword>
<dbReference type="PANTHER" id="PTHR30069:SF29">
    <property type="entry name" value="HEMOGLOBIN AND HEMOGLOBIN-HAPTOGLOBIN-BINDING PROTEIN 1-RELATED"/>
    <property type="match status" value="1"/>
</dbReference>
<gene>
    <name evidence="11" type="ordered locus">Lbys_2628</name>
</gene>
<keyword evidence="2 8" id="KW-0813">Transport</keyword>
<dbReference type="InterPro" id="IPR039426">
    <property type="entry name" value="TonB-dep_rcpt-like"/>
</dbReference>